<dbReference type="InterPro" id="IPR023346">
    <property type="entry name" value="Lysozyme-like_dom_sf"/>
</dbReference>
<organism evidence="4 5">
    <name type="scientific">Xanthomonas campestris pv. translucens</name>
    <dbReference type="NCBI Taxonomy" id="343"/>
    <lineage>
        <taxon>Bacteria</taxon>
        <taxon>Pseudomonadati</taxon>
        <taxon>Pseudomonadota</taxon>
        <taxon>Gammaproteobacteria</taxon>
        <taxon>Lysobacterales</taxon>
        <taxon>Lysobacteraceae</taxon>
        <taxon>Xanthomonas</taxon>
        <taxon>Xanthomonas translucens group</taxon>
    </lineage>
</organism>
<feature type="region of interest" description="Disordered" evidence="1">
    <location>
        <begin position="161"/>
        <end position="199"/>
    </location>
</feature>
<name>A0A109HQB8_XANCT</name>
<proteinExistence type="predicted"/>
<feature type="domain" description="Transglycosylase SLT" evidence="3">
    <location>
        <begin position="21"/>
        <end position="117"/>
    </location>
</feature>
<sequence>MRRIGWLLAAWLATPLAHAGCFEQAAAYQQVNARVLKAIAWQESRARPQTVHRNANGSIDYGQMQINSIHLRRLSQYGVSVRELMDPCESTYVAAWHLRQMMNKYGNSWAAVGAYHSETPAERDRYARSVRQILESDQRFARFEQSSGPLTQGLDMRTARADVQPDRAQQQSQPQQVQPQQVQPQQVQQAPARLQSAVGSDPVQIAEQMLRQRPPPEDDRCLFEDLAAC</sequence>
<evidence type="ECO:0000256" key="2">
    <source>
        <dbReference type="SAM" id="SignalP"/>
    </source>
</evidence>
<evidence type="ECO:0000313" key="5">
    <source>
        <dbReference type="Proteomes" id="UP000055854"/>
    </source>
</evidence>
<dbReference type="InterPro" id="IPR008258">
    <property type="entry name" value="Transglycosylase_SLT_dom_1"/>
</dbReference>
<dbReference type="CDD" id="cd13400">
    <property type="entry name" value="LT_IagB-like"/>
    <property type="match status" value="1"/>
</dbReference>
<dbReference type="OrthoDB" id="9808681at2"/>
<dbReference type="EMBL" id="LNTA01000033">
    <property type="protein sequence ID" value="KWV16271.1"/>
    <property type="molecule type" value="Genomic_DNA"/>
</dbReference>
<dbReference type="RefSeq" id="WP_060747806.1">
    <property type="nucleotide sequence ID" value="NZ_LNTA01000033.1"/>
</dbReference>
<dbReference type="AlphaFoldDB" id="A0A109HQB8"/>
<reference evidence="4 5" key="1">
    <citation type="submission" date="2015-11" db="EMBL/GenBank/DDBJ databases">
        <title>Long Read and Single Molecule DNA Sequencing Simplifies Genome Assembly and TAL Effector Gene Analysis of Xanthomonas translucens.</title>
        <authorList>
            <person name="Peng Z."/>
            <person name="Hu Y."/>
            <person name="Xie J."/>
            <person name="Potnis N."/>
            <person name="Akhunova A."/>
            <person name="Jones J."/>
            <person name="Liu Z."/>
            <person name="White F."/>
            <person name="Liu S."/>
        </authorList>
    </citation>
    <scope>NUCLEOTIDE SEQUENCE [LARGE SCALE GENOMIC DNA]</scope>
    <source>
        <strain evidence="4 5">B1</strain>
    </source>
</reference>
<evidence type="ECO:0000256" key="1">
    <source>
        <dbReference type="SAM" id="MobiDB-lite"/>
    </source>
</evidence>
<feature type="chain" id="PRO_5007135816" evidence="2">
    <location>
        <begin position="20"/>
        <end position="229"/>
    </location>
</feature>
<evidence type="ECO:0000259" key="3">
    <source>
        <dbReference type="Pfam" id="PF01464"/>
    </source>
</evidence>
<gene>
    <name evidence="4" type="ORF">ATB53_09985</name>
</gene>
<dbReference type="Gene3D" id="1.10.530.10">
    <property type="match status" value="1"/>
</dbReference>
<feature type="compositionally biased region" description="Low complexity" evidence="1">
    <location>
        <begin position="169"/>
        <end position="189"/>
    </location>
</feature>
<comment type="caution">
    <text evidence="4">The sequence shown here is derived from an EMBL/GenBank/DDBJ whole genome shotgun (WGS) entry which is preliminary data.</text>
</comment>
<dbReference type="SUPFAM" id="SSF53955">
    <property type="entry name" value="Lysozyme-like"/>
    <property type="match status" value="1"/>
</dbReference>
<protein>
    <submittedName>
        <fullName evidence="4">Lytic murein transglycosylase</fullName>
    </submittedName>
</protein>
<evidence type="ECO:0000313" key="4">
    <source>
        <dbReference type="EMBL" id="KWV16271.1"/>
    </source>
</evidence>
<dbReference type="Pfam" id="PF01464">
    <property type="entry name" value="SLT"/>
    <property type="match status" value="1"/>
</dbReference>
<dbReference type="Proteomes" id="UP000055854">
    <property type="component" value="Unassembled WGS sequence"/>
</dbReference>
<keyword evidence="2" id="KW-0732">Signal</keyword>
<feature type="signal peptide" evidence="2">
    <location>
        <begin position="1"/>
        <end position="19"/>
    </location>
</feature>
<accession>A0A109HQB8</accession>